<keyword evidence="5 8" id="KW-0812">Transmembrane</keyword>
<dbReference type="GO" id="GO:0005886">
    <property type="term" value="C:plasma membrane"/>
    <property type="evidence" value="ECO:0007669"/>
    <property type="project" value="UniProtKB-SubCell"/>
</dbReference>
<dbReference type="AlphaFoldDB" id="A0A9X1TYR2"/>
<dbReference type="InterPro" id="IPR000522">
    <property type="entry name" value="ABC_transptr_permease_BtuC"/>
</dbReference>
<feature type="transmembrane region" description="Helical" evidence="8">
    <location>
        <begin position="161"/>
        <end position="182"/>
    </location>
</feature>
<keyword evidence="7 8" id="KW-0472">Membrane</keyword>
<evidence type="ECO:0000256" key="2">
    <source>
        <dbReference type="ARBA" id="ARBA00007935"/>
    </source>
</evidence>
<accession>A0A9X1TYR2</accession>
<dbReference type="GO" id="GO:0033214">
    <property type="term" value="P:siderophore-iron import into cell"/>
    <property type="evidence" value="ECO:0007669"/>
    <property type="project" value="TreeGrafter"/>
</dbReference>
<dbReference type="SUPFAM" id="SSF81345">
    <property type="entry name" value="ABC transporter involved in vitamin B12 uptake, BtuC"/>
    <property type="match status" value="1"/>
</dbReference>
<comment type="caution">
    <text evidence="9">The sequence shown here is derived from an EMBL/GenBank/DDBJ whole genome shotgun (WGS) entry which is preliminary data.</text>
</comment>
<evidence type="ECO:0000256" key="4">
    <source>
        <dbReference type="ARBA" id="ARBA00022475"/>
    </source>
</evidence>
<feature type="transmembrane region" description="Helical" evidence="8">
    <location>
        <begin position="106"/>
        <end position="125"/>
    </location>
</feature>
<gene>
    <name evidence="9" type="ORF">L1O03_10430</name>
</gene>
<keyword evidence="10" id="KW-1185">Reference proteome</keyword>
<feature type="transmembrane region" description="Helical" evidence="8">
    <location>
        <begin position="26"/>
        <end position="48"/>
    </location>
</feature>
<keyword evidence="6 8" id="KW-1133">Transmembrane helix</keyword>
<dbReference type="EMBL" id="JAKGSI010000005">
    <property type="protein sequence ID" value="MCF4007580.1"/>
    <property type="molecule type" value="Genomic_DNA"/>
</dbReference>
<evidence type="ECO:0000256" key="8">
    <source>
        <dbReference type="SAM" id="Phobius"/>
    </source>
</evidence>
<dbReference type="InterPro" id="IPR037294">
    <property type="entry name" value="ABC_BtuC-like"/>
</dbReference>
<evidence type="ECO:0000256" key="6">
    <source>
        <dbReference type="ARBA" id="ARBA00022989"/>
    </source>
</evidence>
<keyword evidence="3" id="KW-0813">Transport</keyword>
<sequence length="343" mass="36904">MLKLSNHQASRPRTGAFRDATGRRKYWAILLILVLIAAACTAILLAYKNPAEPGSVAFWRIANRRADQIIAIALTALCQAVGTVVFQTVTENRIITPSIMGFDALYRAIHTSTVFFFGVAGMVAADSVGMFGLQIVLMVGLSLVLYGWLLTGKHGNMHVMLLVGIILGGGLGSVSTFMQRLLTPTEFDVLTSRLYGSVANADRSYYPVAIPLCLVAILVIALLSKKLNVIALGKDVAANLGVNHKAVSIIILIAVAVLMAVSTALVGPMVFLGFLAATLAYQFCDSYDHRFILPMTALVAYAILTAAYFIMNYVVYSEGVVSIIIEMVGGVVFLIVLLRKGRL</sequence>
<keyword evidence="4" id="KW-1003">Cell membrane</keyword>
<evidence type="ECO:0000256" key="1">
    <source>
        <dbReference type="ARBA" id="ARBA00004651"/>
    </source>
</evidence>
<dbReference type="Gene3D" id="1.10.3470.10">
    <property type="entry name" value="ABC transporter involved in vitamin B12 uptake, BtuC"/>
    <property type="match status" value="1"/>
</dbReference>
<evidence type="ECO:0000256" key="5">
    <source>
        <dbReference type="ARBA" id="ARBA00022692"/>
    </source>
</evidence>
<feature type="transmembrane region" description="Helical" evidence="8">
    <location>
        <begin position="291"/>
        <end position="314"/>
    </location>
</feature>
<name>A0A9X1TYR2_9CORY</name>
<proteinExistence type="inferred from homology"/>
<feature type="transmembrane region" description="Helical" evidence="8">
    <location>
        <begin position="68"/>
        <end position="86"/>
    </location>
</feature>
<comment type="similarity">
    <text evidence="2">Belongs to the binding-protein-dependent transport system permease family. FecCD subfamily.</text>
</comment>
<organism evidence="9 10">
    <name type="scientific">Corynebacterium uropygiale</name>
    <dbReference type="NCBI Taxonomy" id="1775911"/>
    <lineage>
        <taxon>Bacteria</taxon>
        <taxon>Bacillati</taxon>
        <taxon>Actinomycetota</taxon>
        <taxon>Actinomycetes</taxon>
        <taxon>Mycobacteriales</taxon>
        <taxon>Corynebacteriaceae</taxon>
        <taxon>Corynebacterium</taxon>
    </lineage>
</organism>
<evidence type="ECO:0000256" key="7">
    <source>
        <dbReference type="ARBA" id="ARBA00023136"/>
    </source>
</evidence>
<evidence type="ECO:0000313" key="10">
    <source>
        <dbReference type="Proteomes" id="UP001139336"/>
    </source>
</evidence>
<dbReference type="Proteomes" id="UP001139336">
    <property type="component" value="Unassembled WGS sequence"/>
</dbReference>
<feature type="transmembrane region" description="Helical" evidence="8">
    <location>
        <begin position="320"/>
        <end position="338"/>
    </location>
</feature>
<feature type="transmembrane region" description="Helical" evidence="8">
    <location>
        <begin position="204"/>
        <end position="224"/>
    </location>
</feature>
<evidence type="ECO:0000256" key="3">
    <source>
        <dbReference type="ARBA" id="ARBA00022448"/>
    </source>
</evidence>
<dbReference type="RefSeq" id="WP_236119727.1">
    <property type="nucleotide sequence ID" value="NZ_JAKGSI010000005.1"/>
</dbReference>
<reference evidence="9" key="1">
    <citation type="submission" date="2022-01" db="EMBL/GenBank/DDBJ databases">
        <title>Corynebacterium sp. nov isolated from isolated from the feces of the greater white-fronted geese (Anser albifrons) at Poyang Lake, PR China.</title>
        <authorList>
            <person name="Liu Q."/>
        </authorList>
    </citation>
    <scope>NUCLEOTIDE SEQUENCE</scope>
    <source>
        <strain evidence="9">JCM 32435</strain>
    </source>
</reference>
<feature type="transmembrane region" description="Helical" evidence="8">
    <location>
        <begin position="131"/>
        <end position="149"/>
    </location>
</feature>
<comment type="subcellular location">
    <subcellularLocation>
        <location evidence="1">Cell membrane</location>
        <topology evidence="1">Multi-pass membrane protein</topology>
    </subcellularLocation>
</comment>
<protein>
    <submittedName>
        <fullName evidence="9">Iron chelate uptake ABC transporter family permease subunit</fullName>
    </submittedName>
</protein>
<dbReference type="PANTHER" id="PTHR30472:SF19">
    <property type="entry name" value="PETROBACTIN IMPORT SYSTEM PERMEASE PROTEIN YCLO"/>
    <property type="match status" value="1"/>
</dbReference>
<dbReference type="PANTHER" id="PTHR30472">
    <property type="entry name" value="FERRIC ENTEROBACTIN TRANSPORT SYSTEM PERMEASE PROTEIN"/>
    <property type="match status" value="1"/>
</dbReference>
<dbReference type="GO" id="GO:0022857">
    <property type="term" value="F:transmembrane transporter activity"/>
    <property type="evidence" value="ECO:0007669"/>
    <property type="project" value="InterPro"/>
</dbReference>
<dbReference type="Pfam" id="PF01032">
    <property type="entry name" value="FecCD"/>
    <property type="match status" value="1"/>
</dbReference>
<evidence type="ECO:0000313" key="9">
    <source>
        <dbReference type="EMBL" id="MCF4007580.1"/>
    </source>
</evidence>